<dbReference type="InterPro" id="IPR018170">
    <property type="entry name" value="Aldo/ket_reductase_CS"/>
</dbReference>
<dbReference type="GO" id="GO:0005829">
    <property type="term" value="C:cytosol"/>
    <property type="evidence" value="ECO:0000318"/>
    <property type="project" value="GO_Central"/>
</dbReference>
<reference evidence="3" key="1">
    <citation type="journal article" date="2013" name="Science">
        <title>The Amborella genome and the evolution of flowering plants.</title>
        <authorList>
            <consortium name="Amborella Genome Project"/>
        </authorList>
    </citation>
    <scope>NUCLEOTIDE SEQUENCE [LARGE SCALE GENOMIC DNA]</scope>
</reference>
<evidence type="ECO:0000259" key="1">
    <source>
        <dbReference type="Pfam" id="PF00248"/>
    </source>
</evidence>
<protein>
    <recommendedName>
        <fullName evidence="1">NADP-dependent oxidoreductase domain-containing protein</fullName>
    </recommendedName>
</protein>
<evidence type="ECO:0000313" key="2">
    <source>
        <dbReference type="EMBL" id="ERN11059.1"/>
    </source>
</evidence>
<dbReference type="GO" id="GO:0004032">
    <property type="term" value="F:aldose reductase (NADPH) activity"/>
    <property type="evidence" value="ECO:0000318"/>
    <property type="project" value="GO_Central"/>
</dbReference>
<evidence type="ECO:0000313" key="3">
    <source>
        <dbReference type="Proteomes" id="UP000017836"/>
    </source>
</evidence>
<dbReference type="HOGENOM" id="CLU_023205_12_3_1"/>
<accession>W1PT82</accession>
<gene>
    <name evidence="2" type="ORF">AMTR_s00024p00111030</name>
</gene>
<dbReference type="PROSITE" id="PS00063">
    <property type="entry name" value="ALDOKETO_REDUCTASE_3"/>
    <property type="match status" value="1"/>
</dbReference>
<dbReference type="InterPro" id="IPR020471">
    <property type="entry name" value="AKR"/>
</dbReference>
<dbReference type="eggNOG" id="KOG1577">
    <property type="taxonomic scope" value="Eukaryota"/>
</dbReference>
<dbReference type="Pfam" id="PF00248">
    <property type="entry name" value="Aldo_ket_red"/>
    <property type="match status" value="1"/>
</dbReference>
<dbReference type="SUPFAM" id="SSF51430">
    <property type="entry name" value="NAD(P)-linked oxidoreductase"/>
    <property type="match status" value="1"/>
</dbReference>
<dbReference type="EMBL" id="KI392710">
    <property type="protein sequence ID" value="ERN11059.1"/>
    <property type="molecule type" value="Genomic_DNA"/>
</dbReference>
<feature type="domain" description="NADP-dependent oxidoreductase" evidence="1">
    <location>
        <begin position="15"/>
        <end position="164"/>
    </location>
</feature>
<dbReference type="Gramene" id="ERN11059">
    <property type="protein sequence ID" value="ERN11059"/>
    <property type="gene ID" value="AMTR_s00024p00111030"/>
</dbReference>
<dbReference type="STRING" id="13333.W1PT82"/>
<dbReference type="InterPro" id="IPR036812">
    <property type="entry name" value="NAD(P)_OxRdtase_dom_sf"/>
</dbReference>
<dbReference type="OMA" id="HRTSTIN"/>
<proteinExistence type="predicted"/>
<organism evidence="2 3">
    <name type="scientific">Amborella trichopoda</name>
    <dbReference type="NCBI Taxonomy" id="13333"/>
    <lineage>
        <taxon>Eukaryota</taxon>
        <taxon>Viridiplantae</taxon>
        <taxon>Streptophyta</taxon>
        <taxon>Embryophyta</taxon>
        <taxon>Tracheophyta</taxon>
        <taxon>Spermatophyta</taxon>
        <taxon>Magnoliopsida</taxon>
        <taxon>Amborellales</taxon>
        <taxon>Amborellaceae</taxon>
        <taxon>Amborella</taxon>
    </lineage>
</organism>
<keyword evidence="3" id="KW-1185">Reference proteome</keyword>
<dbReference type="InterPro" id="IPR023210">
    <property type="entry name" value="NADP_OxRdtase_dom"/>
</dbReference>
<dbReference type="Gene3D" id="3.20.20.100">
    <property type="entry name" value="NADP-dependent oxidoreductase domain"/>
    <property type="match status" value="1"/>
</dbReference>
<dbReference type="AlphaFoldDB" id="W1PT82"/>
<dbReference type="PANTHER" id="PTHR11732">
    <property type="entry name" value="ALDO/KETO REDUCTASE"/>
    <property type="match status" value="1"/>
</dbReference>
<dbReference type="PRINTS" id="PR00069">
    <property type="entry name" value="ALDKETRDTASE"/>
</dbReference>
<sequence>MEEGSVQKEHHLPFDMRGTWEAMEKCCRMGLTKSIGVSNFSCKKLGDLLAHATIPPAVNQVEMHPLWQQRKLREFCGEKGIQVYAYSPLGGAGATWGTNAVLDSVVLKEIAHAHGKSTAQVSLRWILQQGAGLIAKSFKKERLKENLEMFDWELNEEEMQKIGELPPKKAILGEEWVSPNGPYKTLEELWDGEI</sequence>
<dbReference type="PROSITE" id="PS00062">
    <property type="entry name" value="ALDOKETO_REDUCTASE_2"/>
    <property type="match status" value="1"/>
</dbReference>
<dbReference type="Proteomes" id="UP000017836">
    <property type="component" value="Unassembled WGS sequence"/>
</dbReference>
<name>W1PT82_AMBTC</name>